<feature type="transmembrane region" description="Helical" evidence="1">
    <location>
        <begin position="89"/>
        <end position="107"/>
    </location>
</feature>
<dbReference type="EMBL" id="VLLI01000002">
    <property type="protein sequence ID" value="TWJ03541.1"/>
    <property type="molecule type" value="Genomic_DNA"/>
</dbReference>
<keyword evidence="3" id="KW-1185">Reference proteome</keyword>
<dbReference type="RefSeq" id="WP_144910336.1">
    <property type="nucleotide sequence ID" value="NZ_VLLI01000002.1"/>
</dbReference>
<organism evidence="2 3">
    <name type="scientific">Mucilaginibacter frigoritolerans</name>
    <dbReference type="NCBI Taxonomy" id="652788"/>
    <lineage>
        <taxon>Bacteria</taxon>
        <taxon>Pseudomonadati</taxon>
        <taxon>Bacteroidota</taxon>
        <taxon>Sphingobacteriia</taxon>
        <taxon>Sphingobacteriales</taxon>
        <taxon>Sphingobacteriaceae</taxon>
        <taxon>Mucilaginibacter</taxon>
    </lineage>
</organism>
<comment type="caution">
    <text evidence="2">The sequence shown here is derived from an EMBL/GenBank/DDBJ whole genome shotgun (WGS) entry which is preliminary data.</text>
</comment>
<feature type="transmembrane region" description="Helical" evidence="1">
    <location>
        <begin position="113"/>
        <end position="131"/>
    </location>
</feature>
<dbReference type="AlphaFoldDB" id="A0A562UE33"/>
<keyword evidence="1" id="KW-0812">Transmembrane</keyword>
<feature type="transmembrane region" description="Helical" evidence="1">
    <location>
        <begin position="60"/>
        <end position="77"/>
    </location>
</feature>
<dbReference type="Proteomes" id="UP000317010">
    <property type="component" value="Unassembled WGS sequence"/>
</dbReference>
<feature type="transmembrane region" description="Helical" evidence="1">
    <location>
        <begin position="6"/>
        <end position="23"/>
    </location>
</feature>
<name>A0A562UE33_9SPHI</name>
<reference evidence="2 3" key="1">
    <citation type="submission" date="2019-07" db="EMBL/GenBank/DDBJ databases">
        <title>Genomic Encyclopedia of Archaeal and Bacterial Type Strains, Phase II (KMG-II): from individual species to whole genera.</title>
        <authorList>
            <person name="Goeker M."/>
        </authorList>
    </citation>
    <scope>NUCLEOTIDE SEQUENCE [LARGE SCALE GENOMIC DNA]</scope>
    <source>
        <strain evidence="2 3">ATCC BAA-1854</strain>
    </source>
</reference>
<protein>
    <recommendedName>
        <fullName evidence="4">YhhN-like protein</fullName>
    </recommendedName>
</protein>
<keyword evidence="1" id="KW-0472">Membrane</keyword>
<feature type="transmembrane region" description="Helical" evidence="1">
    <location>
        <begin position="183"/>
        <end position="205"/>
    </location>
</feature>
<evidence type="ECO:0000256" key="1">
    <source>
        <dbReference type="SAM" id="Phobius"/>
    </source>
</evidence>
<proteinExistence type="predicted"/>
<gene>
    <name evidence="2" type="ORF">JN11_01087</name>
</gene>
<evidence type="ECO:0000313" key="2">
    <source>
        <dbReference type="EMBL" id="TWJ03541.1"/>
    </source>
</evidence>
<sequence length="218" mass="25505">MDNQYYVYLLLLFLISIAGVARYKKLSPAFKTLTTLIIATFISETIKKIIGKIFHNSMPVAHLWAIMEYAFFSFVYYHLLEDRLVKKAIIASVFFMLLLEIVNFSFFETLLQFPSLILNVSQFIYVLYSLLLFRQMLLNPAEESLFKQSVFWFNLDMLLYCTAMFLDFALTDYFIKNNLDATILIYFSIVVNMLFYAVIGVSILIDNRKYNAVSFNNS</sequence>
<feature type="transmembrane region" description="Helical" evidence="1">
    <location>
        <begin position="151"/>
        <end position="171"/>
    </location>
</feature>
<evidence type="ECO:0000313" key="3">
    <source>
        <dbReference type="Proteomes" id="UP000317010"/>
    </source>
</evidence>
<dbReference type="OrthoDB" id="793931at2"/>
<keyword evidence="1" id="KW-1133">Transmembrane helix</keyword>
<evidence type="ECO:0008006" key="4">
    <source>
        <dbReference type="Google" id="ProtNLM"/>
    </source>
</evidence>
<accession>A0A562UE33</accession>